<protein>
    <submittedName>
        <fullName evidence="1">Uu.00g051430.m01.CDS01</fullName>
    </submittedName>
</protein>
<dbReference type="EMBL" id="CAUWAG010000014">
    <property type="protein sequence ID" value="CAJ2510440.1"/>
    <property type="molecule type" value="Genomic_DNA"/>
</dbReference>
<dbReference type="AlphaFoldDB" id="A0AAI8VSU7"/>
<organism evidence="1 2">
    <name type="scientific">Anthostomella pinea</name>
    <dbReference type="NCBI Taxonomy" id="933095"/>
    <lineage>
        <taxon>Eukaryota</taxon>
        <taxon>Fungi</taxon>
        <taxon>Dikarya</taxon>
        <taxon>Ascomycota</taxon>
        <taxon>Pezizomycotina</taxon>
        <taxon>Sordariomycetes</taxon>
        <taxon>Xylariomycetidae</taxon>
        <taxon>Xylariales</taxon>
        <taxon>Xylariaceae</taxon>
        <taxon>Anthostomella</taxon>
    </lineage>
</organism>
<evidence type="ECO:0000313" key="2">
    <source>
        <dbReference type="Proteomes" id="UP001295740"/>
    </source>
</evidence>
<comment type="caution">
    <text evidence="1">The sequence shown here is derived from an EMBL/GenBank/DDBJ whole genome shotgun (WGS) entry which is preliminary data.</text>
</comment>
<dbReference type="Proteomes" id="UP001295740">
    <property type="component" value="Unassembled WGS sequence"/>
</dbReference>
<reference evidence="1" key="1">
    <citation type="submission" date="2023-10" db="EMBL/GenBank/DDBJ databases">
        <authorList>
            <person name="Hackl T."/>
        </authorList>
    </citation>
    <scope>NUCLEOTIDE SEQUENCE</scope>
</reference>
<evidence type="ECO:0000313" key="1">
    <source>
        <dbReference type="EMBL" id="CAJ2510440.1"/>
    </source>
</evidence>
<gene>
    <name evidence="1" type="ORF">KHLLAP_LOCUS10908</name>
</gene>
<name>A0AAI8VSU7_9PEZI</name>
<sequence length="143" mass="16180">MSKSDMEARMAHSEKVAEEHEFYMRAKNNYAARQSHGRRAERFKELELKNFPSRNFGEDQDDDHTLWFTSNRLTYLGITGLTQDVGLAIDSAEEVIVALVARFPSCKGLDIGQELTSDATLGTIIKMGVKTIFHNMDAFMTKS</sequence>
<keyword evidence="2" id="KW-1185">Reference proteome</keyword>
<proteinExistence type="predicted"/>
<accession>A0AAI8VSU7</accession>